<organism evidence="1 2">
    <name type="scientific">Ceratitis capitata</name>
    <name type="common">Mediterranean fruit fly</name>
    <name type="synonym">Tephritis capitata</name>
    <dbReference type="NCBI Taxonomy" id="7213"/>
    <lineage>
        <taxon>Eukaryota</taxon>
        <taxon>Metazoa</taxon>
        <taxon>Ecdysozoa</taxon>
        <taxon>Arthropoda</taxon>
        <taxon>Hexapoda</taxon>
        <taxon>Insecta</taxon>
        <taxon>Pterygota</taxon>
        <taxon>Neoptera</taxon>
        <taxon>Endopterygota</taxon>
        <taxon>Diptera</taxon>
        <taxon>Brachycera</taxon>
        <taxon>Muscomorpha</taxon>
        <taxon>Tephritoidea</taxon>
        <taxon>Tephritidae</taxon>
        <taxon>Ceratitis</taxon>
        <taxon>Ceratitis</taxon>
    </lineage>
</organism>
<evidence type="ECO:0000313" key="1">
    <source>
        <dbReference type="EMBL" id="CAD6998489.1"/>
    </source>
</evidence>
<name>A0A811UHM6_CERCA</name>
<dbReference type="Proteomes" id="UP000606786">
    <property type="component" value="Unassembled WGS sequence"/>
</dbReference>
<sequence>MCARASVWQHPLVYLNSASTCKPITMTNNNNRKPTLRILLAHIHGSERDNALQDTHSVISLFLTHLTHSNRAQDNRLSHPLATHRRTYLRRLRTAISLRHLPIVRSAWLTHFRVGNSLKYQSPCCDSVSRWLLVVTLIAQTQACARETRFLKNKTQRVPVKGVAKLTMISTSASHPIIAPGLRPVQDGPVSRPRAVYSIDQILGTQTKRRG</sequence>
<reference evidence="1" key="1">
    <citation type="submission" date="2020-11" db="EMBL/GenBank/DDBJ databases">
        <authorList>
            <person name="Whitehead M."/>
        </authorList>
    </citation>
    <scope>NUCLEOTIDE SEQUENCE</scope>
    <source>
        <strain evidence="1">EGII</strain>
    </source>
</reference>
<keyword evidence="2" id="KW-1185">Reference proteome</keyword>
<accession>A0A811UHM6</accession>
<proteinExistence type="predicted"/>
<evidence type="ECO:0000313" key="2">
    <source>
        <dbReference type="Proteomes" id="UP000606786"/>
    </source>
</evidence>
<protein>
    <submittedName>
        <fullName evidence="1">(Mediterranean fruit fly) hypothetical protein</fullName>
    </submittedName>
</protein>
<gene>
    <name evidence="1" type="ORF">CCAP1982_LOCUS7080</name>
</gene>
<dbReference type="OrthoDB" id="6159439at2759"/>
<dbReference type="EMBL" id="CAJHJT010000012">
    <property type="protein sequence ID" value="CAD6998489.1"/>
    <property type="molecule type" value="Genomic_DNA"/>
</dbReference>
<dbReference type="AlphaFoldDB" id="A0A811UHM6"/>
<comment type="caution">
    <text evidence="1">The sequence shown here is derived from an EMBL/GenBank/DDBJ whole genome shotgun (WGS) entry which is preliminary data.</text>
</comment>